<dbReference type="Proteomes" id="UP000290289">
    <property type="component" value="Chromosome 7"/>
</dbReference>
<proteinExistence type="predicted"/>
<accession>A0A498JK25</accession>
<dbReference type="EMBL" id="RDQH01000333">
    <property type="protein sequence ID" value="RXH93992.1"/>
    <property type="molecule type" value="Genomic_DNA"/>
</dbReference>
<comment type="caution">
    <text evidence="1">The sequence shown here is derived from an EMBL/GenBank/DDBJ whole genome shotgun (WGS) entry which is preliminary data.</text>
</comment>
<reference evidence="1 2" key="1">
    <citation type="submission" date="2018-10" db="EMBL/GenBank/DDBJ databases">
        <title>A high-quality apple genome assembly.</title>
        <authorList>
            <person name="Hu J."/>
        </authorList>
    </citation>
    <scope>NUCLEOTIDE SEQUENCE [LARGE SCALE GENOMIC DNA]</scope>
    <source>
        <strain evidence="2">cv. HFTH1</strain>
        <tissue evidence="1">Young leaf</tissue>
    </source>
</reference>
<organism evidence="1 2">
    <name type="scientific">Malus domestica</name>
    <name type="common">Apple</name>
    <name type="synonym">Pyrus malus</name>
    <dbReference type="NCBI Taxonomy" id="3750"/>
    <lineage>
        <taxon>Eukaryota</taxon>
        <taxon>Viridiplantae</taxon>
        <taxon>Streptophyta</taxon>
        <taxon>Embryophyta</taxon>
        <taxon>Tracheophyta</taxon>
        <taxon>Spermatophyta</taxon>
        <taxon>Magnoliopsida</taxon>
        <taxon>eudicotyledons</taxon>
        <taxon>Gunneridae</taxon>
        <taxon>Pentapetalae</taxon>
        <taxon>rosids</taxon>
        <taxon>fabids</taxon>
        <taxon>Rosales</taxon>
        <taxon>Rosaceae</taxon>
        <taxon>Amygdaloideae</taxon>
        <taxon>Maleae</taxon>
        <taxon>Malus</taxon>
    </lineage>
</organism>
<dbReference type="AlphaFoldDB" id="A0A498JK25"/>
<evidence type="ECO:0000313" key="1">
    <source>
        <dbReference type="EMBL" id="RXH93992.1"/>
    </source>
</evidence>
<sequence length="178" mass="20228">MAQLRAGRSIKSKLTIVKFKTLESVDGWEVRQGTYFQDVVASKYEEEWMPSSKSFSPAVFSAFTFFGSDPRPVNAIFAFSNGATKLEAASQNEIHGIFLIINYKIWLYDILATFREFEKQAVQVQLHSVDDAIWAAENATLKAEMSGRKLVHSWNNLISSLNFRHFKRGVGILMVLRV</sequence>
<protein>
    <submittedName>
        <fullName evidence="1">Uncharacterized protein</fullName>
    </submittedName>
</protein>
<evidence type="ECO:0000313" key="2">
    <source>
        <dbReference type="Proteomes" id="UP000290289"/>
    </source>
</evidence>
<dbReference type="STRING" id="3750.A0A498JK25"/>
<keyword evidence="2" id="KW-1185">Reference proteome</keyword>
<gene>
    <name evidence="1" type="ORF">DVH24_016059</name>
</gene>
<name>A0A498JK25_MALDO</name>